<feature type="chain" id="PRO_5024866003" description="Secreted protein" evidence="1">
    <location>
        <begin position="30"/>
        <end position="153"/>
    </location>
</feature>
<dbReference type="AlphaFoldDB" id="A0A5P8KGS1"/>
<evidence type="ECO:0000256" key="1">
    <source>
        <dbReference type="SAM" id="SignalP"/>
    </source>
</evidence>
<dbReference type="RefSeq" id="WP_152173511.1">
    <property type="nucleotide sequence ID" value="NZ_CP045096.1"/>
</dbReference>
<accession>A0A5P8KGS1</accession>
<protein>
    <recommendedName>
        <fullName evidence="4">Secreted protein</fullName>
    </recommendedName>
</protein>
<keyword evidence="3" id="KW-1185">Reference proteome</keyword>
<dbReference type="Proteomes" id="UP000327294">
    <property type="component" value="Chromosome"/>
</dbReference>
<gene>
    <name evidence="2" type="ORF">F9278_45380</name>
</gene>
<proteinExistence type="predicted"/>
<evidence type="ECO:0000313" key="3">
    <source>
        <dbReference type="Proteomes" id="UP000327294"/>
    </source>
</evidence>
<keyword evidence="1" id="KW-0732">Signal</keyword>
<name>A0A5P8KGS1_9ACTN</name>
<evidence type="ECO:0000313" key="2">
    <source>
        <dbReference type="EMBL" id="QFR02191.1"/>
    </source>
</evidence>
<organism evidence="2 3">
    <name type="scientific">Streptomyces phaeolivaceus</name>
    <dbReference type="NCBI Taxonomy" id="2653200"/>
    <lineage>
        <taxon>Bacteria</taxon>
        <taxon>Bacillati</taxon>
        <taxon>Actinomycetota</taxon>
        <taxon>Actinomycetes</taxon>
        <taxon>Kitasatosporales</taxon>
        <taxon>Streptomycetaceae</taxon>
        <taxon>Streptomyces</taxon>
    </lineage>
</organism>
<dbReference type="EMBL" id="CP045096">
    <property type="protein sequence ID" value="QFR02191.1"/>
    <property type="molecule type" value="Genomic_DNA"/>
</dbReference>
<dbReference type="KEGG" id="sphv:F9278_45380"/>
<sequence>MKKPRLGRVVAASAVLVGSGAIVFVPASAASATEDDCDGIAVVGVFRAVESGASFDFRGRRVELQNESALDRYSRAEIKSGRKTGDRLWVDRSFHSFPNFKGIVTDQQAKADGWKMCGPYTGSRTQSVYNSSYAARACGEFDGITKCGKWWVD</sequence>
<reference evidence="2 3" key="1">
    <citation type="submission" date="2019-10" db="EMBL/GenBank/DDBJ databases">
        <title>Streptomyces sp. strain GY16 isolated from leaves of Broussonetia papyrifera.</title>
        <authorList>
            <person name="Mo P."/>
        </authorList>
    </citation>
    <scope>NUCLEOTIDE SEQUENCE [LARGE SCALE GENOMIC DNA]</scope>
    <source>
        <strain evidence="2 3">GY16</strain>
    </source>
</reference>
<feature type="signal peptide" evidence="1">
    <location>
        <begin position="1"/>
        <end position="29"/>
    </location>
</feature>
<evidence type="ECO:0008006" key="4">
    <source>
        <dbReference type="Google" id="ProtNLM"/>
    </source>
</evidence>